<evidence type="ECO:0000256" key="4">
    <source>
        <dbReference type="ARBA" id="ARBA00022989"/>
    </source>
</evidence>
<keyword evidence="4 6" id="KW-1133">Transmembrane helix</keyword>
<dbReference type="InterPro" id="IPR003856">
    <property type="entry name" value="LPS_length_determ_N"/>
</dbReference>
<gene>
    <name evidence="8" type="ORF">PQU95_07920</name>
</gene>
<keyword evidence="3 6" id="KW-0812">Transmembrane</keyword>
<dbReference type="EMBL" id="JAQQLF010000008">
    <property type="protein sequence ID" value="MDC7717143.1"/>
    <property type="molecule type" value="Genomic_DNA"/>
</dbReference>
<feature type="domain" description="Polysaccharide chain length determinant N-terminal" evidence="7">
    <location>
        <begin position="12"/>
        <end position="70"/>
    </location>
</feature>
<keyword evidence="5 6" id="KW-0472">Membrane</keyword>
<protein>
    <submittedName>
        <fullName evidence="8">Wzz/FepE/Etk N-terminal domain-containing protein</fullName>
    </submittedName>
</protein>
<dbReference type="InterPro" id="IPR050445">
    <property type="entry name" value="Bact_polysacc_biosynth/exp"/>
</dbReference>
<dbReference type="PANTHER" id="PTHR32309:SF13">
    <property type="entry name" value="FERRIC ENTEROBACTIN TRANSPORT PROTEIN FEPE"/>
    <property type="match status" value="1"/>
</dbReference>
<name>A0ABT5IX49_9NEIS</name>
<evidence type="ECO:0000256" key="1">
    <source>
        <dbReference type="ARBA" id="ARBA00004651"/>
    </source>
</evidence>
<comment type="subcellular location">
    <subcellularLocation>
        <location evidence="1">Cell membrane</location>
        <topology evidence="1">Multi-pass membrane protein</topology>
    </subcellularLocation>
</comment>
<dbReference type="PANTHER" id="PTHR32309">
    <property type="entry name" value="TYROSINE-PROTEIN KINASE"/>
    <property type="match status" value="1"/>
</dbReference>
<dbReference type="RefSeq" id="WP_272751492.1">
    <property type="nucleotide sequence ID" value="NZ_JAQQLF010000008.1"/>
</dbReference>
<reference evidence="8 9" key="1">
    <citation type="submission" date="2023-01" db="EMBL/GenBank/DDBJ databases">
        <title>Novel species of the genus Vogesella isolated from rivers.</title>
        <authorList>
            <person name="Lu H."/>
        </authorList>
    </citation>
    <scope>NUCLEOTIDE SEQUENCE [LARGE SCALE GENOMIC DNA]</scope>
    <source>
        <strain evidence="8 9">DC21W</strain>
    </source>
</reference>
<evidence type="ECO:0000256" key="2">
    <source>
        <dbReference type="ARBA" id="ARBA00022475"/>
    </source>
</evidence>
<feature type="transmembrane region" description="Helical" evidence="6">
    <location>
        <begin position="287"/>
        <end position="311"/>
    </location>
</feature>
<evidence type="ECO:0000256" key="3">
    <source>
        <dbReference type="ARBA" id="ARBA00022692"/>
    </source>
</evidence>
<dbReference type="Proteomes" id="UP001219956">
    <property type="component" value="Unassembled WGS sequence"/>
</dbReference>
<evidence type="ECO:0000313" key="8">
    <source>
        <dbReference type="EMBL" id="MDC7717143.1"/>
    </source>
</evidence>
<evidence type="ECO:0000259" key="7">
    <source>
        <dbReference type="Pfam" id="PF02706"/>
    </source>
</evidence>
<proteinExistence type="predicted"/>
<dbReference type="Pfam" id="PF02706">
    <property type="entry name" value="Wzz"/>
    <property type="match status" value="1"/>
</dbReference>
<comment type="caution">
    <text evidence="8">The sequence shown here is derived from an EMBL/GenBank/DDBJ whole genome shotgun (WGS) entry which is preliminary data.</text>
</comment>
<keyword evidence="2" id="KW-1003">Cell membrane</keyword>
<organism evidence="8 9">
    <name type="scientific">Vogesella aquatica</name>
    <dbReference type="NCBI Taxonomy" id="2984206"/>
    <lineage>
        <taxon>Bacteria</taxon>
        <taxon>Pseudomonadati</taxon>
        <taxon>Pseudomonadota</taxon>
        <taxon>Betaproteobacteria</taxon>
        <taxon>Neisseriales</taxon>
        <taxon>Chromobacteriaceae</taxon>
        <taxon>Vogesella</taxon>
    </lineage>
</organism>
<feature type="transmembrane region" description="Helical" evidence="6">
    <location>
        <begin position="29"/>
        <end position="47"/>
    </location>
</feature>
<evidence type="ECO:0000313" key="9">
    <source>
        <dbReference type="Proteomes" id="UP001219956"/>
    </source>
</evidence>
<accession>A0ABT5IX49</accession>
<sequence>MTPSEHYAEEQDELSLIELLTVLVVHRRLIAVCVLIFAALGLSYAYVIKTRTFTATATIITNKNDEIGIATETMLSLAQSEGIKQPLIKQLEKDGFITEADIINDLDGTYTASLNNKTSQIQLSLKLDDAAAAQKNINDTAERIVAEAKRMQLSTVSQKISKLDAAKADVAAEIAAISVPAGKADIDQNEFLAYALPIAALESSVIMQGGEKQLVQKMQENAVSLMQGSKTGSVNDRQKKDLFIHTYKTLVQQNIEKELKALKQQEQSIVIAMPATIPKKADRPGRALIVLLFMLAGVVVGCCTAFIRAAIDKSQHNPETKEQWQRLRNALRS</sequence>
<evidence type="ECO:0000256" key="6">
    <source>
        <dbReference type="SAM" id="Phobius"/>
    </source>
</evidence>
<evidence type="ECO:0000256" key="5">
    <source>
        <dbReference type="ARBA" id="ARBA00023136"/>
    </source>
</evidence>
<keyword evidence="9" id="KW-1185">Reference proteome</keyword>